<evidence type="ECO:0000313" key="3">
    <source>
        <dbReference type="Proteomes" id="UP001516400"/>
    </source>
</evidence>
<accession>A0ABD2N697</accession>
<feature type="region of interest" description="Disordered" evidence="1">
    <location>
        <begin position="1"/>
        <end position="101"/>
    </location>
</feature>
<gene>
    <name evidence="2" type="ORF">HHI36_015504</name>
</gene>
<evidence type="ECO:0000313" key="2">
    <source>
        <dbReference type="EMBL" id="KAL3274087.1"/>
    </source>
</evidence>
<feature type="compositionally biased region" description="Basic and acidic residues" evidence="1">
    <location>
        <begin position="38"/>
        <end position="48"/>
    </location>
</feature>
<dbReference type="Proteomes" id="UP001516400">
    <property type="component" value="Unassembled WGS sequence"/>
</dbReference>
<sequence length="378" mass="43555">MTYFARSFNEDENSISNTSKGARWYNPDDDEELEEELKEVLKQDEDIISRVVMSSSTSESEGENDIGDGSENNEFSDLPAPESLTEEERGKKRPGKVFLMGASRNDYRTTTNVDSKSSSDESERSKKFYLYVTSFETKNQPKTEITLDKFKAAIASICRPFRILQVRCGILVTLNKSSDVDKILQTNFPKIFGGPVQIANISRNEPAYKKRVLFRTIPWVITLKEVRNCLERQGIRYGKIRRVRNVVKVEVLNANHEERLLKEGLNFYNTISFLATPDIPHYNDRCRSKEIIQCYKCQGFWHTATKCKNEVRCVRCGDHHEVEKCKKPKNTPLCCNCHGTHHAAYKLCPTRLKMMSYINLSYRTVPRKPDFLLRASTS</sequence>
<proteinExistence type="predicted"/>
<evidence type="ECO:0000256" key="1">
    <source>
        <dbReference type="SAM" id="MobiDB-lite"/>
    </source>
</evidence>
<dbReference type="AlphaFoldDB" id="A0ABD2N697"/>
<protein>
    <recommendedName>
        <fullName evidence="4">Gag-like protein</fullName>
    </recommendedName>
</protein>
<name>A0ABD2N697_9CUCU</name>
<reference evidence="2 3" key="1">
    <citation type="journal article" date="2021" name="BMC Biol.">
        <title>Horizontally acquired antibacterial genes associated with adaptive radiation of ladybird beetles.</title>
        <authorList>
            <person name="Li H.S."/>
            <person name="Tang X.F."/>
            <person name="Huang Y.H."/>
            <person name="Xu Z.Y."/>
            <person name="Chen M.L."/>
            <person name="Du X.Y."/>
            <person name="Qiu B.Y."/>
            <person name="Chen P.T."/>
            <person name="Zhang W."/>
            <person name="Slipinski A."/>
            <person name="Escalona H.E."/>
            <person name="Waterhouse R.M."/>
            <person name="Zwick A."/>
            <person name="Pang H."/>
        </authorList>
    </citation>
    <scope>NUCLEOTIDE SEQUENCE [LARGE SCALE GENOMIC DNA]</scope>
    <source>
        <strain evidence="2">SYSU2018</strain>
    </source>
</reference>
<keyword evidence="3" id="KW-1185">Reference proteome</keyword>
<dbReference type="EMBL" id="JABFTP020000062">
    <property type="protein sequence ID" value="KAL3274087.1"/>
    <property type="molecule type" value="Genomic_DNA"/>
</dbReference>
<evidence type="ECO:0008006" key="4">
    <source>
        <dbReference type="Google" id="ProtNLM"/>
    </source>
</evidence>
<feature type="compositionally biased region" description="Acidic residues" evidence="1">
    <location>
        <begin position="27"/>
        <end position="37"/>
    </location>
</feature>
<comment type="caution">
    <text evidence="2">The sequence shown here is derived from an EMBL/GenBank/DDBJ whole genome shotgun (WGS) entry which is preliminary data.</text>
</comment>
<organism evidence="2 3">
    <name type="scientific">Cryptolaemus montrouzieri</name>
    <dbReference type="NCBI Taxonomy" id="559131"/>
    <lineage>
        <taxon>Eukaryota</taxon>
        <taxon>Metazoa</taxon>
        <taxon>Ecdysozoa</taxon>
        <taxon>Arthropoda</taxon>
        <taxon>Hexapoda</taxon>
        <taxon>Insecta</taxon>
        <taxon>Pterygota</taxon>
        <taxon>Neoptera</taxon>
        <taxon>Endopterygota</taxon>
        <taxon>Coleoptera</taxon>
        <taxon>Polyphaga</taxon>
        <taxon>Cucujiformia</taxon>
        <taxon>Coccinelloidea</taxon>
        <taxon>Coccinellidae</taxon>
        <taxon>Scymninae</taxon>
        <taxon>Scymnini</taxon>
        <taxon>Cryptolaemus</taxon>
    </lineage>
</organism>